<dbReference type="Pfam" id="PF05960">
    <property type="entry name" value="DUF885"/>
    <property type="match status" value="1"/>
</dbReference>
<dbReference type="PANTHER" id="PTHR33361">
    <property type="entry name" value="GLR0591 PROTEIN"/>
    <property type="match status" value="1"/>
</dbReference>
<feature type="chain" id="PRO_5045418557" evidence="1">
    <location>
        <begin position="20"/>
        <end position="583"/>
    </location>
</feature>
<dbReference type="PANTHER" id="PTHR33361:SF2">
    <property type="entry name" value="DUF885 DOMAIN-CONTAINING PROTEIN"/>
    <property type="match status" value="1"/>
</dbReference>
<evidence type="ECO:0000313" key="3">
    <source>
        <dbReference type="Proteomes" id="UP001597124"/>
    </source>
</evidence>
<organism evidence="2 3">
    <name type="scientific">Sphingosinicella xenopeptidilytica</name>
    <dbReference type="NCBI Taxonomy" id="364098"/>
    <lineage>
        <taxon>Bacteria</taxon>
        <taxon>Pseudomonadati</taxon>
        <taxon>Pseudomonadota</taxon>
        <taxon>Alphaproteobacteria</taxon>
        <taxon>Sphingomonadales</taxon>
        <taxon>Sphingosinicellaceae</taxon>
        <taxon>Sphingosinicella</taxon>
    </lineage>
</organism>
<evidence type="ECO:0000256" key="1">
    <source>
        <dbReference type="SAM" id="SignalP"/>
    </source>
</evidence>
<comment type="caution">
    <text evidence="2">The sequence shown here is derived from an EMBL/GenBank/DDBJ whole genome shotgun (WGS) entry which is preliminary data.</text>
</comment>
<dbReference type="InterPro" id="IPR010281">
    <property type="entry name" value="DUF885"/>
</dbReference>
<feature type="signal peptide" evidence="1">
    <location>
        <begin position="1"/>
        <end position="19"/>
    </location>
</feature>
<keyword evidence="1" id="KW-0732">Signal</keyword>
<evidence type="ECO:0000313" key="2">
    <source>
        <dbReference type="EMBL" id="MFD0847445.1"/>
    </source>
</evidence>
<dbReference type="EMBL" id="JBHTIK010000002">
    <property type="protein sequence ID" value="MFD0847445.1"/>
    <property type="molecule type" value="Genomic_DNA"/>
</dbReference>
<proteinExistence type="predicted"/>
<keyword evidence="3" id="KW-1185">Reference proteome</keyword>
<sequence>MKLGLTAIALSLGATGAWAAPADDFAKLRDDIWQMALAENPRLATSIGDRRGDGKLDDISLAGYERRVAADKAFLKRLEAISIDALPKADRIDYRILKRSLESSISGAAFGQEATVLFTNRYGWHMAFAGLADESPFFNTADYESYVARLEAYGKQNADGIAVTRRAIAEGFTQPCVPMAGFEKTIEGRIAPSAAASSFMYPFRAKPATISDGDWAALKTRAAKAVDTVVTPAYRDFLKFYTAEYAPKCRKSVGISATKNGAAYYAYRINQQTTTDRTAEEIHQLGLSEVARIRAEMDAVVQKSGFKGARKAYIAMLRTDPQYYAKTGEELMLRAGALAKTIDGHLPKLFGKLPRLPYTVQPIPDDQAAGNTTAYYEPGAIAAGRAGVYRVNLTELDQRPLFELPALGVHEAVPGHHLQIALQQELDLHDFRKHGAFFTAFVEGWGLYSERLGIEMGLYDTPEKDMGRLSYEMWRACRLVVDTGIHAKGWTKQQAVDFMLENTALSAANVDAEVNRYITWPGQALAYKIGELKFRGLRARAEKELGDKFDVRAFHDTVLENGAVPLDVLEAYFNEWLAAQKAA</sequence>
<dbReference type="RefSeq" id="WP_381486464.1">
    <property type="nucleotide sequence ID" value="NZ_JBHTIK010000002.1"/>
</dbReference>
<dbReference type="Proteomes" id="UP001597124">
    <property type="component" value="Unassembled WGS sequence"/>
</dbReference>
<protein>
    <submittedName>
        <fullName evidence="2">DUF885 domain-containing protein</fullName>
    </submittedName>
</protein>
<accession>A0ABW3BYX7</accession>
<name>A0ABW3BYX7_SPHXN</name>
<gene>
    <name evidence="2" type="ORF">ACFQ00_03855</name>
</gene>
<reference evidence="3" key="1">
    <citation type="journal article" date="2019" name="Int. J. Syst. Evol. Microbiol.">
        <title>The Global Catalogue of Microorganisms (GCM) 10K type strain sequencing project: providing services to taxonomists for standard genome sequencing and annotation.</title>
        <authorList>
            <consortium name="The Broad Institute Genomics Platform"/>
            <consortium name="The Broad Institute Genome Sequencing Center for Infectious Disease"/>
            <person name="Wu L."/>
            <person name="Ma J."/>
        </authorList>
    </citation>
    <scope>NUCLEOTIDE SEQUENCE [LARGE SCALE GENOMIC DNA]</scope>
    <source>
        <strain evidence="3">CCUG 52537</strain>
    </source>
</reference>